<dbReference type="EMBL" id="JACOFV010000006">
    <property type="protein sequence ID" value="MBC3862067.1"/>
    <property type="molecule type" value="Genomic_DNA"/>
</dbReference>
<accession>A0A923HI22</accession>
<dbReference type="SUPFAM" id="SSF53474">
    <property type="entry name" value="alpha/beta-Hydrolases"/>
    <property type="match status" value="1"/>
</dbReference>
<organism evidence="1 2">
    <name type="scientific">Undibacterium jejuense</name>
    <dbReference type="NCBI Taxonomy" id="1344949"/>
    <lineage>
        <taxon>Bacteria</taxon>
        <taxon>Pseudomonadati</taxon>
        <taxon>Pseudomonadota</taxon>
        <taxon>Betaproteobacteria</taxon>
        <taxon>Burkholderiales</taxon>
        <taxon>Oxalobacteraceae</taxon>
        <taxon>Undibacterium</taxon>
    </lineage>
</organism>
<protein>
    <submittedName>
        <fullName evidence="1">Alpha/beta hydrolase</fullName>
    </submittedName>
</protein>
<dbReference type="GO" id="GO:0016787">
    <property type="term" value="F:hydrolase activity"/>
    <property type="evidence" value="ECO:0007669"/>
    <property type="project" value="UniProtKB-KW"/>
</dbReference>
<comment type="caution">
    <text evidence="1">The sequence shown here is derived from an EMBL/GenBank/DDBJ whole genome shotgun (WGS) entry which is preliminary data.</text>
</comment>
<evidence type="ECO:0000313" key="1">
    <source>
        <dbReference type="EMBL" id="MBC3862067.1"/>
    </source>
</evidence>
<dbReference type="InterPro" id="IPR029058">
    <property type="entry name" value="AB_hydrolase_fold"/>
</dbReference>
<dbReference type="AlphaFoldDB" id="A0A923HI22"/>
<name>A0A923HI22_9BURK</name>
<dbReference type="Gene3D" id="3.40.50.1820">
    <property type="entry name" value="alpha/beta hydrolase"/>
    <property type="match status" value="1"/>
</dbReference>
<evidence type="ECO:0000313" key="2">
    <source>
        <dbReference type="Proteomes" id="UP000634011"/>
    </source>
</evidence>
<dbReference type="Proteomes" id="UP000634011">
    <property type="component" value="Unassembled WGS sequence"/>
</dbReference>
<keyword evidence="2" id="KW-1185">Reference proteome</keyword>
<proteinExistence type="predicted"/>
<dbReference type="InterPro" id="IPR010662">
    <property type="entry name" value="RBBP9/YdeN"/>
</dbReference>
<keyword evidence="1" id="KW-0378">Hydrolase</keyword>
<dbReference type="Pfam" id="PF06821">
    <property type="entry name" value="Ser_hydrolase"/>
    <property type="match status" value="1"/>
</dbReference>
<reference evidence="1" key="1">
    <citation type="submission" date="2020-08" db="EMBL/GenBank/DDBJ databases">
        <title>Novel species isolated from subtropical streams in China.</title>
        <authorList>
            <person name="Lu H."/>
        </authorList>
    </citation>
    <scope>NUCLEOTIDE SEQUENCE</scope>
    <source>
        <strain evidence="1">KACC 12607</strain>
    </source>
</reference>
<sequence length="191" mass="21154">MGHFYSHGAFHVKLLTLPGLYNSGPQHWQSLWETSLPNIERVQQENWDQPELDVWMAKLSAHIDDCKEDVILVAHSLGCALAVHWVASLKTSALHVKQVKGLFLVAVPDVGQNTFPAPSFSPMPENRLPVPSILIASDNDPWCDVALSGHWAHCWGSEFHSLSAKGHINSESGLGNWKQGQSWLKKLVPIG</sequence>
<gene>
    <name evidence="1" type="ORF">H8K32_08165</name>
</gene>